<dbReference type="InterPro" id="IPR038726">
    <property type="entry name" value="PDDEXK_AddAB-type"/>
</dbReference>
<reference evidence="3" key="1">
    <citation type="journal article" date="2019" name="Int. J. Syst. Evol. Microbiol.">
        <title>The Global Catalogue of Microorganisms (GCM) 10K type strain sequencing project: providing services to taxonomists for standard genome sequencing and annotation.</title>
        <authorList>
            <consortium name="The Broad Institute Genomics Platform"/>
            <consortium name="The Broad Institute Genome Sequencing Center for Infectious Disease"/>
            <person name="Wu L."/>
            <person name="Ma J."/>
        </authorList>
    </citation>
    <scope>NUCLEOTIDE SEQUENCE [LARGE SCALE GENOMIC DNA]</scope>
    <source>
        <strain evidence="3">CGMCC 1.12371</strain>
    </source>
</reference>
<dbReference type="Gene3D" id="3.90.320.10">
    <property type="match status" value="1"/>
</dbReference>
<proteinExistence type="predicted"/>
<dbReference type="SUPFAM" id="SSF52540">
    <property type="entry name" value="P-loop containing nucleoside triphosphate hydrolases"/>
    <property type="match status" value="1"/>
</dbReference>
<gene>
    <name evidence="2" type="ORF">ACFQPB_14695</name>
</gene>
<dbReference type="EMBL" id="JBHTCA010000012">
    <property type="protein sequence ID" value="MFC7410113.1"/>
    <property type="molecule type" value="Genomic_DNA"/>
</dbReference>
<comment type="caution">
    <text evidence="2">The sequence shown here is derived from an EMBL/GenBank/DDBJ whole genome shotgun (WGS) entry which is preliminary data.</text>
</comment>
<dbReference type="Pfam" id="PF12705">
    <property type="entry name" value="PDDEXK_1"/>
    <property type="match status" value="1"/>
</dbReference>
<feature type="domain" description="PD-(D/E)XK endonuclease-like" evidence="1">
    <location>
        <begin position="598"/>
        <end position="852"/>
    </location>
</feature>
<sequence length="857" mass="92943">MTAPLAGPSNRLVGHWVEQVSAMRQHLRRCDAHAGRSLVLVPYAQLMAQVRQAWREHVGAQGGFVPRFETTRNWSQQLGPHEPSELDHSADAARNRVLAQRLLEQAAGGRLPPDLAPALVEQLLDAAAQLAPLASAVQPASRAGWASQQRDGLAGLLPGGVAAWEGLVQAVALEWVGHSSFATDVVWQHALPGQGLDALVLLQGMLPDPLGQALVSAWGERGLSQPLAMVADQAVDHVALHSCADAQDEAQRAAACVLAEIAAGHTPVALVAQDRVLTRRISAYLQGAGLPVRDETGWRLSTSHAAARLVAVLRACSPRASTDEVLDAFKHMPCWRGAQVDRLERRWRRDEMASWAAVCASEAQLAALPEGMATCFEALQAPRGLADWLRDLAAQMRHWGLWDELATDRAGQAVLKALWLPEDGAAVHADWLLAATRKLSLSAFTSWVRDVLEAANFVPLSPPGAPVVVLPTAQMLARPFGAVVAAGCDDLHLSAAPEPPGQWTPDQRSLLGLPGREALATSARAAWDQLLCQPRVHVLWREHEGDEPVLPSPWVVQVQQAQQTLGHQNAADPRVPRALTGTVLTPPQPSAPSLLPASLSASAYSDLRECPYRFFALRQLGLGELPELDDAPDKRDMGNWLHRVLKAFHEQRPEPREVDGDRAAIDALATQVATEMGLDAAAFLPFRAAWPSMRDGYLGWLHGYEERPGQAGPRFDVAEVDREATLGRWRIRGQLDRIDRQPSPEGAMAVVIDYKTETRASTEERIKHPMEDTQLAFYAALLPEETLRAAYLSLGEGAAGAAWLEQTEVLAARDALREGLPHDMDRVAAGAPMPALGEGRACDFCAARGLCRKDFWT</sequence>
<evidence type="ECO:0000259" key="1">
    <source>
        <dbReference type="Pfam" id="PF12705"/>
    </source>
</evidence>
<name>A0ABW2QNH9_9BURK</name>
<dbReference type="RefSeq" id="WP_382224728.1">
    <property type="nucleotide sequence ID" value="NZ_JBHTCA010000012.1"/>
</dbReference>
<evidence type="ECO:0000313" key="3">
    <source>
        <dbReference type="Proteomes" id="UP001596501"/>
    </source>
</evidence>
<protein>
    <submittedName>
        <fullName evidence="2">PD-(D/E)XK nuclease family protein</fullName>
    </submittedName>
</protein>
<evidence type="ECO:0000313" key="2">
    <source>
        <dbReference type="EMBL" id="MFC7410113.1"/>
    </source>
</evidence>
<dbReference type="InterPro" id="IPR027417">
    <property type="entry name" value="P-loop_NTPase"/>
</dbReference>
<accession>A0ABW2QNH9</accession>
<dbReference type="InterPro" id="IPR011604">
    <property type="entry name" value="PDDEXK-like_dom_sf"/>
</dbReference>
<organism evidence="2 3">
    <name type="scientific">Hydrogenophaga atypica</name>
    <dbReference type="NCBI Taxonomy" id="249409"/>
    <lineage>
        <taxon>Bacteria</taxon>
        <taxon>Pseudomonadati</taxon>
        <taxon>Pseudomonadota</taxon>
        <taxon>Betaproteobacteria</taxon>
        <taxon>Burkholderiales</taxon>
        <taxon>Comamonadaceae</taxon>
        <taxon>Hydrogenophaga</taxon>
    </lineage>
</organism>
<keyword evidence="3" id="KW-1185">Reference proteome</keyword>
<dbReference type="Proteomes" id="UP001596501">
    <property type="component" value="Unassembled WGS sequence"/>
</dbReference>